<dbReference type="PANTHER" id="PTHR40072">
    <property type="entry name" value="MOLYBDOPTERIN-GUANINE DINUCLEOTIDE BIOSYNTHESIS ADAPTER PROTEIN-RELATED"/>
    <property type="match status" value="1"/>
</dbReference>
<evidence type="ECO:0000313" key="3">
    <source>
        <dbReference type="Proteomes" id="UP000656813"/>
    </source>
</evidence>
<protein>
    <submittedName>
        <fullName evidence="2">Molybdopterin-guanine dinucleotide biosynthesis protein MobB</fullName>
    </submittedName>
</protein>
<dbReference type="GO" id="GO:0006777">
    <property type="term" value="P:Mo-molybdopterin cofactor biosynthetic process"/>
    <property type="evidence" value="ECO:0007669"/>
    <property type="project" value="InterPro"/>
</dbReference>
<evidence type="ECO:0000259" key="1">
    <source>
        <dbReference type="Pfam" id="PF03205"/>
    </source>
</evidence>
<dbReference type="PANTHER" id="PTHR40072:SF1">
    <property type="entry name" value="MOLYBDOPTERIN-GUANINE DINUCLEOTIDE BIOSYNTHESIS ADAPTER PROTEIN"/>
    <property type="match status" value="1"/>
</dbReference>
<comment type="caution">
    <text evidence="2">The sequence shown here is derived from an EMBL/GenBank/DDBJ whole genome shotgun (WGS) entry which is preliminary data.</text>
</comment>
<reference evidence="2" key="1">
    <citation type="journal article" date="2014" name="Int. J. Syst. Evol. Microbiol.">
        <title>Complete genome sequence of Corynebacterium casei LMG S-19264T (=DSM 44701T), isolated from a smear-ripened cheese.</title>
        <authorList>
            <consortium name="US DOE Joint Genome Institute (JGI-PGF)"/>
            <person name="Walter F."/>
            <person name="Albersmeier A."/>
            <person name="Kalinowski J."/>
            <person name="Ruckert C."/>
        </authorList>
    </citation>
    <scope>NUCLEOTIDE SEQUENCE</scope>
    <source>
        <strain evidence="2">CGMCC 1.12777</strain>
    </source>
</reference>
<gene>
    <name evidence="2" type="ORF">GCM10007096_33640</name>
</gene>
<reference evidence="2" key="2">
    <citation type="submission" date="2020-09" db="EMBL/GenBank/DDBJ databases">
        <authorList>
            <person name="Sun Q."/>
            <person name="Zhou Y."/>
        </authorList>
    </citation>
    <scope>NUCLEOTIDE SEQUENCE</scope>
    <source>
        <strain evidence="2">CGMCC 1.12777</strain>
    </source>
</reference>
<dbReference type="InterPro" id="IPR027417">
    <property type="entry name" value="P-loop_NTPase"/>
</dbReference>
<dbReference type="EMBL" id="BMFV01000031">
    <property type="protein sequence ID" value="GGH86284.1"/>
    <property type="molecule type" value="Genomic_DNA"/>
</dbReference>
<dbReference type="Gene3D" id="3.40.50.300">
    <property type="entry name" value="P-loop containing nucleotide triphosphate hydrolases"/>
    <property type="match status" value="1"/>
</dbReference>
<dbReference type="GO" id="GO:0005525">
    <property type="term" value="F:GTP binding"/>
    <property type="evidence" value="ECO:0007669"/>
    <property type="project" value="InterPro"/>
</dbReference>
<evidence type="ECO:0000313" key="2">
    <source>
        <dbReference type="EMBL" id="GGH86284.1"/>
    </source>
</evidence>
<sequence>MGQSRFILQVVGYQDSGKTTLVEKLIGRLKEQGVSTAVIKHHGHGGSPDSEITAKDSLRHFNAGAIAAGVAGAGVLRLSVNVAEWSLEKLIQLYDFFAVDLLLIEGYKQEDYPKIVCIRHEEELHLLTKLTRVLCVITHVPIPQEHFPNLRCFQVEEEQRYMDYLLNKVVRKE</sequence>
<dbReference type="Proteomes" id="UP000656813">
    <property type="component" value="Unassembled WGS sequence"/>
</dbReference>
<keyword evidence="3" id="KW-1185">Reference proteome</keyword>
<organism evidence="2 3">
    <name type="scientific">Pullulanibacillus pueri</name>
    <dbReference type="NCBI Taxonomy" id="1437324"/>
    <lineage>
        <taxon>Bacteria</taxon>
        <taxon>Bacillati</taxon>
        <taxon>Bacillota</taxon>
        <taxon>Bacilli</taxon>
        <taxon>Bacillales</taxon>
        <taxon>Sporolactobacillaceae</taxon>
        <taxon>Pullulanibacillus</taxon>
    </lineage>
</organism>
<dbReference type="SUPFAM" id="SSF52540">
    <property type="entry name" value="P-loop containing nucleoside triphosphate hydrolases"/>
    <property type="match status" value="1"/>
</dbReference>
<dbReference type="NCBIfam" id="TIGR00176">
    <property type="entry name" value="mobB"/>
    <property type="match status" value="1"/>
</dbReference>
<dbReference type="InterPro" id="IPR052539">
    <property type="entry name" value="MGD_biosynthesis_adapter"/>
</dbReference>
<dbReference type="Pfam" id="PF03205">
    <property type="entry name" value="MobB"/>
    <property type="match status" value="1"/>
</dbReference>
<proteinExistence type="predicted"/>
<feature type="domain" description="Molybdopterin-guanine dinucleotide biosynthesis protein B (MobB)" evidence="1">
    <location>
        <begin position="7"/>
        <end position="138"/>
    </location>
</feature>
<name>A0A8J3EMZ8_9BACL</name>
<dbReference type="InterPro" id="IPR004435">
    <property type="entry name" value="MobB_dom"/>
</dbReference>
<dbReference type="AlphaFoldDB" id="A0A8J3EMZ8"/>
<accession>A0A8J3EMZ8</accession>